<proteinExistence type="predicted"/>
<evidence type="ECO:0000259" key="2">
    <source>
        <dbReference type="Pfam" id="PF01734"/>
    </source>
</evidence>
<name>A0ABS7Y8V5_9BURK</name>
<reference evidence="3 4" key="1">
    <citation type="submission" date="2021-07" db="EMBL/GenBank/DDBJ databases">
        <title>Characterization of Violacein-producing bacteria and related species.</title>
        <authorList>
            <person name="Wilson H.S."/>
            <person name="De Leon M.E."/>
        </authorList>
    </citation>
    <scope>NUCLEOTIDE SEQUENCE [LARGE SCALE GENOMIC DNA]</scope>
    <source>
        <strain evidence="3 4">HSC-2F05</strain>
    </source>
</reference>
<keyword evidence="1" id="KW-0443">Lipid metabolism</keyword>
<evidence type="ECO:0000313" key="3">
    <source>
        <dbReference type="EMBL" id="MCA1856128.1"/>
    </source>
</evidence>
<comment type="caution">
    <text evidence="3">The sequence shown here is derived from an EMBL/GenBank/DDBJ whole genome shotgun (WGS) entry which is preliminary data.</text>
</comment>
<dbReference type="Pfam" id="PF01734">
    <property type="entry name" value="Patatin"/>
    <property type="match status" value="1"/>
</dbReference>
<accession>A0ABS7Y8V5</accession>
<gene>
    <name evidence="3" type="ORF">LE190_09345</name>
</gene>
<feature type="domain" description="PNPLA" evidence="2">
    <location>
        <begin position="60"/>
        <end position="244"/>
    </location>
</feature>
<organism evidence="3 4">
    <name type="scientific">Massilia hydrophila</name>
    <dbReference type="NCBI Taxonomy" id="3044279"/>
    <lineage>
        <taxon>Bacteria</taxon>
        <taxon>Pseudomonadati</taxon>
        <taxon>Pseudomonadota</taxon>
        <taxon>Betaproteobacteria</taxon>
        <taxon>Burkholderiales</taxon>
        <taxon>Oxalobacteraceae</taxon>
        <taxon>Telluria group</taxon>
        <taxon>Massilia</taxon>
    </lineage>
</organism>
<dbReference type="InterPro" id="IPR016035">
    <property type="entry name" value="Acyl_Trfase/lysoPLipase"/>
</dbReference>
<protein>
    <submittedName>
        <fullName evidence="3">Patatin-like phospholipase family protein</fullName>
    </submittedName>
</protein>
<dbReference type="Proteomes" id="UP001198602">
    <property type="component" value="Unassembled WGS sequence"/>
</dbReference>
<keyword evidence="4" id="KW-1185">Reference proteome</keyword>
<evidence type="ECO:0000256" key="1">
    <source>
        <dbReference type="ARBA" id="ARBA00023098"/>
    </source>
</evidence>
<sequence>MKALTFHAGPLALAQIGAQGLRAQDIAVVPGAAGGPKGLVFQALDSWMFGEWLPAAPRERVLIGSSIGAWRMAAACQRDPARAFARLGELYAGQRYASRKPSPQEIDEVIQHLLAELVRGHEDDIVGHPHYRLHLLAVRGKGGLAAPPHPRAELRGFAAAALHNACSRALLGRMMERVVIGDARAQAPWLRERFDAFTTHFSTLTRDNLAASLLASGTLPLIMKPVTGIQELPPGSYWDGGIIDYHLALPYARAAGAARSDLVLYPHFTQHIVPGWLDKGFPWRRAARAHRGWLDNVLIVAPSDDFLRSLPRAKLPDRADFKFYGLDHDARLRNWQRAIGEGQRLRDELADFVARPDLARIRPI</sequence>
<dbReference type="RefSeq" id="WP_225238427.1">
    <property type="nucleotide sequence ID" value="NZ_JAHYBX010000002.1"/>
</dbReference>
<dbReference type="InterPro" id="IPR002641">
    <property type="entry name" value="PNPLA_dom"/>
</dbReference>
<evidence type="ECO:0000313" key="4">
    <source>
        <dbReference type="Proteomes" id="UP001198602"/>
    </source>
</evidence>
<dbReference type="EMBL" id="JAHYBX010000002">
    <property type="protein sequence ID" value="MCA1856128.1"/>
    <property type="molecule type" value="Genomic_DNA"/>
</dbReference>
<dbReference type="SUPFAM" id="SSF52151">
    <property type="entry name" value="FabD/lysophospholipase-like"/>
    <property type="match status" value="1"/>
</dbReference>